<gene>
    <name evidence="12" type="ORF">CHM34_05450</name>
</gene>
<dbReference type="NCBIfam" id="TIGR00042">
    <property type="entry name" value="RdgB/HAM1 family non-canonical purine NTP pyrophosphatase"/>
    <property type="match status" value="1"/>
</dbReference>
<comment type="caution">
    <text evidence="10">Lacks conserved residue(s) required for the propagation of feature annotation.</text>
</comment>
<evidence type="ECO:0000256" key="11">
    <source>
        <dbReference type="RuleBase" id="RU003781"/>
    </source>
</evidence>
<accession>A0A235B8U5</accession>
<organism evidence="12 13">
    <name type="scientific">Paludifilum halophilum</name>
    <dbReference type="NCBI Taxonomy" id="1642702"/>
    <lineage>
        <taxon>Bacteria</taxon>
        <taxon>Bacillati</taxon>
        <taxon>Bacillota</taxon>
        <taxon>Bacilli</taxon>
        <taxon>Bacillales</taxon>
        <taxon>Thermoactinomycetaceae</taxon>
        <taxon>Paludifilum</taxon>
    </lineage>
</organism>
<dbReference type="SUPFAM" id="SSF52972">
    <property type="entry name" value="ITPase-like"/>
    <property type="match status" value="1"/>
</dbReference>
<evidence type="ECO:0000256" key="9">
    <source>
        <dbReference type="ARBA" id="ARBA00052017"/>
    </source>
</evidence>
<dbReference type="GO" id="GO:0005829">
    <property type="term" value="C:cytosol"/>
    <property type="evidence" value="ECO:0007669"/>
    <property type="project" value="TreeGrafter"/>
</dbReference>
<dbReference type="NCBIfam" id="NF011397">
    <property type="entry name" value="PRK14822.1"/>
    <property type="match status" value="1"/>
</dbReference>
<feature type="binding site" evidence="10">
    <location>
        <position position="187"/>
    </location>
    <ligand>
        <name>substrate</name>
    </ligand>
</feature>
<evidence type="ECO:0000313" key="12">
    <source>
        <dbReference type="EMBL" id="OYD08297.1"/>
    </source>
</evidence>
<feature type="binding site" evidence="10">
    <location>
        <position position="82"/>
    </location>
    <ligand>
        <name>substrate</name>
    </ligand>
</feature>
<dbReference type="Proteomes" id="UP000215459">
    <property type="component" value="Unassembled WGS sequence"/>
</dbReference>
<comment type="subunit">
    <text evidence="2 10">Homodimer.</text>
</comment>
<dbReference type="GO" id="GO:0036220">
    <property type="term" value="F:ITP diphosphatase activity"/>
    <property type="evidence" value="ECO:0007669"/>
    <property type="project" value="UniProtKB-UniRule"/>
</dbReference>
<dbReference type="InterPro" id="IPR029001">
    <property type="entry name" value="ITPase-like_fam"/>
</dbReference>
<dbReference type="GO" id="GO:0035870">
    <property type="term" value="F:dITP diphosphatase activity"/>
    <property type="evidence" value="ECO:0007669"/>
    <property type="project" value="UniProtKB-UniRule"/>
</dbReference>
<comment type="similarity">
    <text evidence="1 10 11">Belongs to the HAM1 NTPase family.</text>
</comment>
<dbReference type="CDD" id="cd00515">
    <property type="entry name" value="HAM1"/>
    <property type="match status" value="1"/>
</dbReference>
<comment type="caution">
    <text evidence="12">The sequence shown here is derived from an EMBL/GenBank/DDBJ whole genome shotgun (WGS) entry which is preliminary data.</text>
</comment>
<dbReference type="InterPro" id="IPR002637">
    <property type="entry name" value="RdgB/HAM1"/>
</dbReference>
<proteinExistence type="inferred from homology"/>
<evidence type="ECO:0000256" key="4">
    <source>
        <dbReference type="ARBA" id="ARBA00022741"/>
    </source>
</evidence>
<evidence type="ECO:0000256" key="6">
    <source>
        <dbReference type="ARBA" id="ARBA00022842"/>
    </source>
</evidence>
<dbReference type="GO" id="GO:0009117">
    <property type="term" value="P:nucleotide metabolic process"/>
    <property type="evidence" value="ECO:0007669"/>
    <property type="project" value="UniProtKB-KW"/>
</dbReference>
<dbReference type="FunFam" id="3.90.950.10:FF:000001">
    <property type="entry name" value="dITP/XTP pyrophosphatase"/>
    <property type="match status" value="1"/>
</dbReference>
<evidence type="ECO:0000256" key="5">
    <source>
        <dbReference type="ARBA" id="ARBA00022801"/>
    </source>
</evidence>
<dbReference type="AlphaFoldDB" id="A0A235B8U5"/>
<keyword evidence="13" id="KW-1185">Reference proteome</keyword>
<evidence type="ECO:0000256" key="1">
    <source>
        <dbReference type="ARBA" id="ARBA00008023"/>
    </source>
</evidence>
<feature type="binding site" evidence="10">
    <location>
        <position position="81"/>
    </location>
    <ligand>
        <name>Mg(2+)</name>
        <dbReference type="ChEBI" id="CHEBI:18420"/>
    </ligand>
</feature>
<feature type="binding site" evidence="10">
    <location>
        <begin position="18"/>
        <end position="23"/>
    </location>
    <ligand>
        <name>substrate</name>
    </ligand>
</feature>
<dbReference type="GO" id="GO:0000166">
    <property type="term" value="F:nucleotide binding"/>
    <property type="evidence" value="ECO:0007669"/>
    <property type="project" value="UniProtKB-KW"/>
</dbReference>
<dbReference type="GO" id="GO:0009146">
    <property type="term" value="P:purine nucleoside triphosphate catabolic process"/>
    <property type="evidence" value="ECO:0007669"/>
    <property type="project" value="UniProtKB-UniRule"/>
</dbReference>
<feature type="active site" description="Proton acceptor" evidence="10">
    <location>
        <position position="81"/>
    </location>
</feature>
<comment type="catalytic activity">
    <reaction evidence="10">
        <text>ITP + H2O = IMP + diphosphate + H(+)</text>
        <dbReference type="Rhea" id="RHEA:29399"/>
        <dbReference type="ChEBI" id="CHEBI:15377"/>
        <dbReference type="ChEBI" id="CHEBI:15378"/>
        <dbReference type="ChEBI" id="CHEBI:33019"/>
        <dbReference type="ChEBI" id="CHEBI:58053"/>
        <dbReference type="ChEBI" id="CHEBI:61402"/>
        <dbReference type="EC" id="3.6.1.66"/>
    </reaction>
</comment>
<dbReference type="RefSeq" id="WP_094263602.1">
    <property type="nucleotide sequence ID" value="NZ_NOWF01000003.1"/>
</dbReference>
<dbReference type="Pfam" id="PF01725">
    <property type="entry name" value="Ham1p_like"/>
    <property type="match status" value="1"/>
</dbReference>
<dbReference type="EC" id="3.6.1.66" evidence="10"/>
<keyword evidence="6 10" id="KW-0460">Magnesium</keyword>
<evidence type="ECO:0000313" key="13">
    <source>
        <dbReference type="Proteomes" id="UP000215459"/>
    </source>
</evidence>
<keyword evidence="7 10" id="KW-0546">Nucleotide metabolism</keyword>
<dbReference type="InterPro" id="IPR020922">
    <property type="entry name" value="dITP/XTP_pyrophosphatase"/>
</dbReference>
<dbReference type="HAMAP" id="MF_01405">
    <property type="entry name" value="Non_canon_purine_NTPase"/>
    <property type="match status" value="1"/>
</dbReference>
<feature type="binding site" evidence="10">
    <location>
        <begin position="192"/>
        <end position="193"/>
    </location>
    <ligand>
        <name>substrate</name>
    </ligand>
</feature>
<evidence type="ECO:0000256" key="3">
    <source>
        <dbReference type="ARBA" id="ARBA00022723"/>
    </source>
</evidence>
<dbReference type="PANTHER" id="PTHR11067">
    <property type="entry name" value="INOSINE TRIPHOSPHATE PYROPHOSPHATASE/HAM1 PROTEIN"/>
    <property type="match status" value="1"/>
</dbReference>
<keyword evidence="5 10" id="KW-0378">Hydrolase</keyword>
<comment type="function">
    <text evidence="10">Pyrophosphatase that catalyzes the hydrolysis of nucleoside triphosphates to their monophosphate derivatives, with a high preference for the non-canonical purine nucleotides XTP (xanthosine triphosphate), dITP (deoxyinosine triphosphate) and ITP. Seems to function as a house-cleaning enzyme that removes non-canonical purine nucleotides from the nucleotide pool, thus preventing their incorporation into DNA/RNA and avoiding chromosomal lesions.</text>
</comment>
<evidence type="ECO:0000256" key="10">
    <source>
        <dbReference type="HAMAP-Rule" id="MF_01405"/>
    </source>
</evidence>
<keyword evidence="3 10" id="KW-0479">Metal-binding</keyword>
<dbReference type="GO" id="GO:0046872">
    <property type="term" value="F:metal ion binding"/>
    <property type="evidence" value="ECO:0007669"/>
    <property type="project" value="UniProtKB-KW"/>
</dbReference>
<comment type="catalytic activity">
    <reaction evidence="8 10">
        <text>dITP + H2O = dIMP + diphosphate + H(+)</text>
        <dbReference type="Rhea" id="RHEA:28342"/>
        <dbReference type="ChEBI" id="CHEBI:15377"/>
        <dbReference type="ChEBI" id="CHEBI:15378"/>
        <dbReference type="ChEBI" id="CHEBI:33019"/>
        <dbReference type="ChEBI" id="CHEBI:61194"/>
        <dbReference type="ChEBI" id="CHEBI:61382"/>
        <dbReference type="EC" id="3.6.1.66"/>
    </reaction>
</comment>
<dbReference type="EMBL" id="NOWF01000003">
    <property type="protein sequence ID" value="OYD08297.1"/>
    <property type="molecule type" value="Genomic_DNA"/>
</dbReference>
<name>A0A235B8U5_9BACL</name>
<comment type="catalytic activity">
    <reaction evidence="9 10">
        <text>XTP + H2O = XMP + diphosphate + H(+)</text>
        <dbReference type="Rhea" id="RHEA:28610"/>
        <dbReference type="ChEBI" id="CHEBI:15377"/>
        <dbReference type="ChEBI" id="CHEBI:15378"/>
        <dbReference type="ChEBI" id="CHEBI:33019"/>
        <dbReference type="ChEBI" id="CHEBI:57464"/>
        <dbReference type="ChEBI" id="CHEBI:61314"/>
        <dbReference type="EC" id="3.6.1.66"/>
    </reaction>
</comment>
<keyword evidence="4 10" id="KW-0547">Nucleotide-binding</keyword>
<dbReference type="Gene3D" id="3.90.950.10">
    <property type="match status" value="1"/>
</dbReference>
<dbReference type="PANTHER" id="PTHR11067:SF9">
    <property type="entry name" value="INOSINE TRIPHOSPHATE PYROPHOSPHATASE"/>
    <property type="match status" value="1"/>
</dbReference>
<comment type="cofactor">
    <cofactor evidence="10">
        <name>Mg(2+)</name>
        <dbReference type="ChEBI" id="CHEBI:18420"/>
    </cofactor>
    <text evidence="10">Binds 1 Mg(2+) ion per subunit.</text>
</comment>
<sequence>MPQKIKKAWPWTDLVIATRNDHKVAELDTLLSGELGLRVLGLKGMEGIPEIVEDRDTFEGNAVKKAETVAGVLNRPVVADDSGLAVDALNGDPGVYSARFAGPGATDAQNNAKLLQALQGVPESRRNASFICVIALAVPGEETRVVRGECTGRIAVSPRGEHGFGYDPLFFLPDRGVTMAEAGPEVKRRISHRARASVKLLQLLRERYDFSR</sequence>
<feature type="binding site" evidence="10">
    <location>
        <begin position="164"/>
        <end position="167"/>
    </location>
    <ligand>
        <name>substrate</name>
    </ligand>
</feature>
<evidence type="ECO:0000256" key="2">
    <source>
        <dbReference type="ARBA" id="ARBA00011738"/>
    </source>
</evidence>
<dbReference type="OrthoDB" id="9807456at2"/>
<evidence type="ECO:0000256" key="7">
    <source>
        <dbReference type="ARBA" id="ARBA00023080"/>
    </source>
</evidence>
<dbReference type="GO" id="GO:0017111">
    <property type="term" value="F:ribonucleoside triphosphate phosphatase activity"/>
    <property type="evidence" value="ECO:0007669"/>
    <property type="project" value="InterPro"/>
</dbReference>
<protein>
    <recommendedName>
        <fullName evidence="10">dITP/XTP pyrophosphatase</fullName>
        <ecNumber evidence="10">3.6.1.66</ecNumber>
    </recommendedName>
    <alternativeName>
        <fullName evidence="10">Non-canonical purine NTP pyrophosphatase</fullName>
    </alternativeName>
    <alternativeName>
        <fullName evidence="10">Non-standard purine NTP pyrophosphatase</fullName>
    </alternativeName>
    <alternativeName>
        <fullName evidence="10">Nucleoside-triphosphate diphosphatase</fullName>
    </alternativeName>
    <alternativeName>
        <fullName evidence="10">Nucleoside-triphosphate pyrophosphatase</fullName>
        <shortName evidence="10">NTPase</shortName>
    </alternativeName>
</protein>
<dbReference type="GO" id="GO:0036222">
    <property type="term" value="F:XTP diphosphatase activity"/>
    <property type="evidence" value="ECO:0007669"/>
    <property type="project" value="UniProtKB-UniRule"/>
</dbReference>
<reference evidence="12 13" key="1">
    <citation type="submission" date="2017-07" db="EMBL/GenBank/DDBJ databases">
        <title>The genome sequence of Paludifilum halophilum highlights mechanisms for microbial adaptation to high salt environemnts.</title>
        <authorList>
            <person name="Belbahri L."/>
        </authorList>
    </citation>
    <scope>NUCLEOTIDE SEQUENCE [LARGE SCALE GENOMIC DNA]</scope>
    <source>
        <strain evidence="12 13">DSM 102817</strain>
    </source>
</reference>
<evidence type="ECO:0000256" key="8">
    <source>
        <dbReference type="ARBA" id="ARBA00051875"/>
    </source>
</evidence>